<sequence length="159" mass="17817">MQFSTVFAALVMAVSARPPPTFMRLKATADYSWDVSEWTASCPNTTCKYDFKVHGTENMNGNPKRPGFTAHCAGDTEGSPYRLCTLDEQSEKMRRVAAKLLPWTTKSANSTSARIQVSFQYTDLDSDSAWWNFTGHATSRYTHTPLDFKIKPDEIFGVA</sequence>
<gene>
    <name evidence="2" type="ORF">PG986_008035</name>
</gene>
<evidence type="ECO:0000313" key="2">
    <source>
        <dbReference type="EMBL" id="KAK7952307.1"/>
    </source>
</evidence>
<keyword evidence="1" id="KW-0732">Signal</keyword>
<organism evidence="2 3">
    <name type="scientific">Apiospora aurea</name>
    <dbReference type="NCBI Taxonomy" id="335848"/>
    <lineage>
        <taxon>Eukaryota</taxon>
        <taxon>Fungi</taxon>
        <taxon>Dikarya</taxon>
        <taxon>Ascomycota</taxon>
        <taxon>Pezizomycotina</taxon>
        <taxon>Sordariomycetes</taxon>
        <taxon>Xylariomycetidae</taxon>
        <taxon>Amphisphaeriales</taxon>
        <taxon>Apiosporaceae</taxon>
        <taxon>Apiospora</taxon>
    </lineage>
</organism>
<dbReference type="EMBL" id="JAQQWE010000005">
    <property type="protein sequence ID" value="KAK7952307.1"/>
    <property type="molecule type" value="Genomic_DNA"/>
</dbReference>
<proteinExistence type="predicted"/>
<feature type="signal peptide" evidence="1">
    <location>
        <begin position="1"/>
        <end position="16"/>
    </location>
</feature>
<accession>A0ABR1QEL4</accession>
<evidence type="ECO:0000256" key="1">
    <source>
        <dbReference type="SAM" id="SignalP"/>
    </source>
</evidence>
<comment type="caution">
    <text evidence="2">The sequence shown here is derived from an EMBL/GenBank/DDBJ whole genome shotgun (WGS) entry which is preliminary data.</text>
</comment>
<dbReference type="Proteomes" id="UP001391051">
    <property type="component" value="Unassembled WGS sequence"/>
</dbReference>
<feature type="chain" id="PRO_5047207257" evidence="1">
    <location>
        <begin position="17"/>
        <end position="159"/>
    </location>
</feature>
<evidence type="ECO:0000313" key="3">
    <source>
        <dbReference type="Proteomes" id="UP001391051"/>
    </source>
</evidence>
<protein>
    <submittedName>
        <fullName evidence="2">Uncharacterized protein</fullName>
    </submittedName>
</protein>
<dbReference type="RefSeq" id="XP_066700369.1">
    <property type="nucleotide sequence ID" value="XM_066844257.1"/>
</dbReference>
<keyword evidence="3" id="KW-1185">Reference proteome</keyword>
<dbReference type="GeneID" id="92077319"/>
<name>A0ABR1QEL4_9PEZI</name>
<reference evidence="2 3" key="1">
    <citation type="submission" date="2023-01" db="EMBL/GenBank/DDBJ databases">
        <title>Analysis of 21 Apiospora genomes using comparative genomics revels a genus with tremendous synthesis potential of carbohydrate active enzymes and secondary metabolites.</title>
        <authorList>
            <person name="Sorensen T."/>
        </authorList>
    </citation>
    <scope>NUCLEOTIDE SEQUENCE [LARGE SCALE GENOMIC DNA]</scope>
    <source>
        <strain evidence="2 3">CBS 24483</strain>
    </source>
</reference>